<keyword evidence="1" id="KW-0812">Transmembrane</keyword>
<dbReference type="EMBL" id="CAJEWN010003331">
    <property type="protein sequence ID" value="CAD2207319.1"/>
    <property type="molecule type" value="Genomic_DNA"/>
</dbReference>
<evidence type="ECO:0000313" key="2">
    <source>
        <dbReference type="EMBL" id="CAD2207319.1"/>
    </source>
</evidence>
<dbReference type="PANTHER" id="PTHR23021:SF11">
    <property type="entry name" value="SERPENTINE RECEPTOR, CLASS T"/>
    <property type="match status" value="1"/>
</dbReference>
<keyword evidence="1" id="KW-0472">Membrane</keyword>
<dbReference type="PANTHER" id="PTHR23021">
    <property type="entry name" value="SERPENTINE RECEPTOR, CLASS T"/>
    <property type="match status" value="1"/>
</dbReference>
<proteinExistence type="predicted"/>
<dbReference type="InterPro" id="IPR019425">
    <property type="entry name" value="7TM_GPCR_serpentine_rcpt_Srt"/>
</dbReference>
<protein>
    <submittedName>
        <fullName evidence="2">Uncharacterized protein</fullName>
    </submittedName>
</protein>
<evidence type="ECO:0000313" key="3">
    <source>
        <dbReference type="Proteomes" id="UP000580250"/>
    </source>
</evidence>
<dbReference type="SUPFAM" id="SSF81321">
    <property type="entry name" value="Family A G protein-coupled receptor-like"/>
    <property type="match status" value="1"/>
</dbReference>
<keyword evidence="1" id="KW-1133">Transmembrane helix</keyword>
<gene>
    <name evidence="2" type="ORF">MENT_LOCUS61240</name>
</gene>
<accession>A0A6V7Y6K7</accession>
<feature type="transmembrane region" description="Helical" evidence="1">
    <location>
        <begin position="187"/>
        <end position="207"/>
    </location>
</feature>
<feature type="transmembrane region" description="Helical" evidence="1">
    <location>
        <begin position="152"/>
        <end position="175"/>
    </location>
</feature>
<organism evidence="2 3">
    <name type="scientific">Meloidogyne enterolobii</name>
    <name type="common">Root-knot nematode worm</name>
    <name type="synonym">Meloidogyne mayaguensis</name>
    <dbReference type="NCBI Taxonomy" id="390850"/>
    <lineage>
        <taxon>Eukaryota</taxon>
        <taxon>Metazoa</taxon>
        <taxon>Ecdysozoa</taxon>
        <taxon>Nematoda</taxon>
        <taxon>Chromadorea</taxon>
        <taxon>Rhabditida</taxon>
        <taxon>Tylenchina</taxon>
        <taxon>Tylenchomorpha</taxon>
        <taxon>Tylenchoidea</taxon>
        <taxon>Meloidogynidae</taxon>
        <taxon>Meloidogyninae</taxon>
        <taxon>Meloidogyne</taxon>
    </lineage>
</organism>
<feature type="transmembrane region" description="Helical" evidence="1">
    <location>
        <begin position="61"/>
        <end position="78"/>
    </location>
</feature>
<dbReference type="Proteomes" id="UP000580250">
    <property type="component" value="Unassembled WGS sequence"/>
</dbReference>
<dbReference type="AlphaFoldDB" id="A0A6V7Y6K7"/>
<comment type="caution">
    <text evidence="2">The sequence shown here is derived from an EMBL/GenBank/DDBJ whole genome shotgun (WGS) entry which is preliminary data.</text>
</comment>
<name>A0A6V7Y6K7_MELEN</name>
<dbReference type="Pfam" id="PF10321">
    <property type="entry name" value="7TM_GPCR_Srt"/>
    <property type="match status" value="1"/>
</dbReference>
<feature type="transmembrane region" description="Helical" evidence="1">
    <location>
        <begin position="6"/>
        <end position="32"/>
    </location>
</feature>
<sequence length="238" mass="27765">MDICILWVPTFAVGIFSLNGVVYCSSPFLTYFVGSEILGINRCLEIAFPNISKKLFHNNRVYIWLIFCSLYGLYWFLFRHTYIFNGISFAFYYDPLIEYRPFRIELFEQDLFQLTIHNYILAIGSPIIYILFIICLIFKFRALSDKITKEEIMVFIQVFIISMFNSSTGMLQVYIFKNPDSGFLIQMVAYFSWLHVHGAPPVVYLLLNKTVRNDTKNLFKIIHNKISHSIGNTGSMLG</sequence>
<reference evidence="2 3" key="1">
    <citation type="submission" date="2020-08" db="EMBL/GenBank/DDBJ databases">
        <authorList>
            <person name="Koutsovoulos G."/>
            <person name="Danchin GJ E."/>
        </authorList>
    </citation>
    <scope>NUCLEOTIDE SEQUENCE [LARGE SCALE GENOMIC DNA]</scope>
</reference>
<evidence type="ECO:0000256" key="1">
    <source>
        <dbReference type="SAM" id="Phobius"/>
    </source>
</evidence>
<feature type="transmembrane region" description="Helical" evidence="1">
    <location>
        <begin position="119"/>
        <end position="140"/>
    </location>
</feature>